<evidence type="ECO:0000313" key="3">
    <source>
        <dbReference type="Proteomes" id="UP000638353"/>
    </source>
</evidence>
<dbReference type="InterPro" id="IPR001387">
    <property type="entry name" value="Cro/C1-type_HTH"/>
</dbReference>
<dbReference type="SUPFAM" id="SSF47413">
    <property type="entry name" value="lambda repressor-like DNA-binding domains"/>
    <property type="match status" value="1"/>
</dbReference>
<dbReference type="PROSITE" id="PS50943">
    <property type="entry name" value="HTH_CROC1"/>
    <property type="match status" value="1"/>
</dbReference>
<gene>
    <name evidence="2" type="ORF">GCM10010334_21230</name>
</gene>
<dbReference type="Pfam" id="PF01381">
    <property type="entry name" value="HTH_3"/>
    <property type="match status" value="1"/>
</dbReference>
<dbReference type="Gene3D" id="1.10.260.40">
    <property type="entry name" value="lambda repressor-like DNA-binding domains"/>
    <property type="match status" value="1"/>
</dbReference>
<name>A0A918WVZ5_9ACTN</name>
<reference evidence="2" key="2">
    <citation type="submission" date="2020-09" db="EMBL/GenBank/DDBJ databases">
        <authorList>
            <person name="Sun Q."/>
            <person name="Ohkuma M."/>
        </authorList>
    </citation>
    <scope>NUCLEOTIDE SEQUENCE</scope>
    <source>
        <strain evidence="2">JCM 4637</strain>
    </source>
</reference>
<dbReference type="GO" id="GO:0003677">
    <property type="term" value="F:DNA binding"/>
    <property type="evidence" value="ECO:0007669"/>
    <property type="project" value="InterPro"/>
</dbReference>
<evidence type="ECO:0000313" key="2">
    <source>
        <dbReference type="EMBL" id="GHC88489.1"/>
    </source>
</evidence>
<proteinExistence type="predicted"/>
<dbReference type="SMART" id="SM00530">
    <property type="entry name" value="HTH_XRE"/>
    <property type="match status" value="1"/>
</dbReference>
<dbReference type="Proteomes" id="UP000638353">
    <property type="component" value="Unassembled WGS sequence"/>
</dbReference>
<dbReference type="EMBL" id="BMVC01000003">
    <property type="protein sequence ID" value="GHC88489.1"/>
    <property type="molecule type" value="Genomic_DNA"/>
</dbReference>
<dbReference type="InterPro" id="IPR010982">
    <property type="entry name" value="Lambda_DNA-bd_dom_sf"/>
</dbReference>
<organism evidence="2 3">
    <name type="scientific">Streptomyces finlayi</name>
    <dbReference type="NCBI Taxonomy" id="67296"/>
    <lineage>
        <taxon>Bacteria</taxon>
        <taxon>Bacillati</taxon>
        <taxon>Actinomycetota</taxon>
        <taxon>Actinomycetes</taxon>
        <taxon>Kitasatosporales</taxon>
        <taxon>Streptomycetaceae</taxon>
        <taxon>Streptomyces</taxon>
    </lineage>
</organism>
<evidence type="ECO:0000259" key="1">
    <source>
        <dbReference type="PROSITE" id="PS50943"/>
    </source>
</evidence>
<sequence length="112" mass="12348">MYCPTRSKARRERLGLTRRQLADRIGVHEVTVWRWESGEVGPSADNFVRLAHALRIPFASLLAQVDDDAMATGALIAAEIGRARSCAAEPTIRTHADAEARLIADKVRGRRG</sequence>
<reference evidence="2" key="1">
    <citation type="journal article" date="2014" name="Int. J. Syst. Evol. Microbiol.">
        <title>Complete genome sequence of Corynebacterium casei LMG S-19264T (=DSM 44701T), isolated from a smear-ripened cheese.</title>
        <authorList>
            <consortium name="US DOE Joint Genome Institute (JGI-PGF)"/>
            <person name="Walter F."/>
            <person name="Albersmeier A."/>
            <person name="Kalinowski J."/>
            <person name="Ruckert C."/>
        </authorList>
    </citation>
    <scope>NUCLEOTIDE SEQUENCE</scope>
    <source>
        <strain evidence="2">JCM 4637</strain>
    </source>
</reference>
<dbReference type="AlphaFoldDB" id="A0A918WVZ5"/>
<accession>A0A918WVZ5</accession>
<dbReference type="RefSeq" id="WP_189823252.1">
    <property type="nucleotide sequence ID" value="NZ_BMVC01000003.1"/>
</dbReference>
<comment type="caution">
    <text evidence="2">The sequence shown here is derived from an EMBL/GenBank/DDBJ whole genome shotgun (WGS) entry which is preliminary data.</text>
</comment>
<feature type="domain" description="HTH cro/C1-type" evidence="1">
    <location>
        <begin position="8"/>
        <end position="61"/>
    </location>
</feature>
<protein>
    <recommendedName>
        <fullName evidence="1">HTH cro/C1-type domain-containing protein</fullName>
    </recommendedName>
</protein>
<dbReference type="CDD" id="cd00093">
    <property type="entry name" value="HTH_XRE"/>
    <property type="match status" value="1"/>
</dbReference>